<keyword evidence="1" id="KW-0732">Signal</keyword>
<sequence>MTRLGLLLLGVLFLGGAAFAQTTSQPAQSLKPTPSACSSSSQSMRVCTNGLRSCNDVCAAQALSANSQIVGCETSCCTRYNVCVKTRNCGSRVIDCQ</sequence>
<accession>A0A0A8K5H8</accession>
<name>A0A0A8K5H8_9HYPH</name>
<dbReference type="HOGENOM" id="CLU_2343462_0_0_5"/>
<evidence type="ECO:0000313" key="2">
    <source>
        <dbReference type="EMBL" id="BAQ17777.1"/>
    </source>
</evidence>
<reference evidence="2 3" key="1">
    <citation type="submission" date="2014-09" db="EMBL/GenBank/DDBJ databases">
        <title>Genome sequencing of Methyloceanibacter caenitepidi Gela4.</title>
        <authorList>
            <person name="Takeuchi M."/>
            <person name="Susumu S."/>
            <person name="Kamagata Y."/>
            <person name="Oshima K."/>
            <person name="Hattori M."/>
            <person name="Iwasaki W."/>
        </authorList>
    </citation>
    <scope>NUCLEOTIDE SEQUENCE [LARGE SCALE GENOMIC DNA]</scope>
    <source>
        <strain evidence="2 3">Gela4</strain>
    </source>
</reference>
<evidence type="ECO:0000256" key="1">
    <source>
        <dbReference type="SAM" id="SignalP"/>
    </source>
</evidence>
<dbReference type="EMBL" id="AP014648">
    <property type="protein sequence ID" value="BAQ17777.1"/>
    <property type="molecule type" value="Genomic_DNA"/>
</dbReference>
<protein>
    <submittedName>
        <fullName evidence="2">Uncharacterized protein</fullName>
    </submittedName>
</protein>
<dbReference type="Proteomes" id="UP000031643">
    <property type="component" value="Chromosome"/>
</dbReference>
<proteinExistence type="predicted"/>
<dbReference type="RefSeq" id="WP_045367613.1">
    <property type="nucleotide sequence ID" value="NZ_AP014648.1"/>
</dbReference>
<dbReference type="AlphaFoldDB" id="A0A0A8K5H8"/>
<feature type="chain" id="PRO_5002055672" evidence="1">
    <location>
        <begin position="21"/>
        <end position="97"/>
    </location>
</feature>
<organism evidence="2 3">
    <name type="scientific">Methyloceanibacter caenitepidi</name>
    <dbReference type="NCBI Taxonomy" id="1384459"/>
    <lineage>
        <taxon>Bacteria</taxon>
        <taxon>Pseudomonadati</taxon>
        <taxon>Pseudomonadota</taxon>
        <taxon>Alphaproteobacteria</taxon>
        <taxon>Hyphomicrobiales</taxon>
        <taxon>Hyphomicrobiaceae</taxon>
        <taxon>Methyloceanibacter</taxon>
    </lineage>
</organism>
<evidence type="ECO:0000313" key="3">
    <source>
        <dbReference type="Proteomes" id="UP000031643"/>
    </source>
</evidence>
<feature type="signal peptide" evidence="1">
    <location>
        <begin position="1"/>
        <end position="20"/>
    </location>
</feature>
<gene>
    <name evidence="2" type="ORF">GL4_2340</name>
</gene>
<keyword evidence="3" id="KW-1185">Reference proteome</keyword>
<dbReference type="OrthoDB" id="8454095at2"/>
<dbReference type="KEGG" id="mcg:GL4_2340"/>